<evidence type="ECO:0000259" key="3">
    <source>
        <dbReference type="PROSITE" id="PS50923"/>
    </source>
</evidence>
<proteinExistence type="predicted"/>
<feature type="domain" description="Sushi" evidence="3">
    <location>
        <begin position="6"/>
        <end position="63"/>
    </location>
</feature>
<comment type="caution">
    <text evidence="2">Lacks conserved residue(s) required for the propagation of feature annotation.</text>
</comment>
<evidence type="ECO:0000313" key="4">
    <source>
        <dbReference type="EMBL" id="KAJ7383514.1"/>
    </source>
</evidence>
<dbReference type="Pfam" id="PF00084">
    <property type="entry name" value="Sushi"/>
    <property type="match status" value="1"/>
</dbReference>
<accession>A0A9W9ZP42</accession>
<dbReference type="SMART" id="SM00032">
    <property type="entry name" value="CCP"/>
    <property type="match status" value="1"/>
</dbReference>
<name>A0A9W9ZP42_9CNID</name>
<reference evidence="4" key="1">
    <citation type="submission" date="2023-01" db="EMBL/GenBank/DDBJ databases">
        <title>Genome assembly of the deep-sea coral Lophelia pertusa.</title>
        <authorList>
            <person name="Herrera S."/>
            <person name="Cordes E."/>
        </authorList>
    </citation>
    <scope>NUCLEOTIDE SEQUENCE</scope>
    <source>
        <strain evidence="4">USNM1676648</strain>
        <tissue evidence="4">Polyp</tissue>
    </source>
</reference>
<dbReference type="InterPro" id="IPR000436">
    <property type="entry name" value="Sushi_SCR_CCP_dom"/>
</dbReference>
<dbReference type="OrthoDB" id="6127264at2759"/>
<dbReference type="EMBL" id="MU825898">
    <property type="protein sequence ID" value="KAJ7383514.1"/>
    <property type="molecule type" value="Genomic_DNA"/>
</dbReference>
<sequence>MQQSQIMCKEPSDIRYGNKRVAGLQAGKYAQYWCYDSFTLVGSARITCLGTGKWSASPPKCQGM</sequence>
<feature type="disulfide bond" evidence="2">
    <location>
        <begin position="34"/>
        <end position="61"/>
    </location>
</feature>
<dbReference type="Proteomes" id="UP001163046">
    <property type="component" value="Unassembled WGS sequence"/>
</dbReference>
<evidence type="ECO:0000256" key="1">
    <source>
        <dbReference type="ARBA" id="ARBA00023157"/>
    </source>
</evidence>
<protein>
    <submittedName>
        <fullName evidence="4">Complement receptor type</fullName>
    </submittedName>
</protein>
<keyword evidence="1 2" id="KW-1015">Disulfide bond</keyword>
<dbReference type="Gene3D" id="2.10.70.10">
    <property type="entry name" value="Complement Module, domain 1"/>
    <property type="match status" value="1"/>
</dbReference>
<dbReference type="PROSITE" id="PS50923">
    <property type="entry name" value="SUSHI"/>
    <property type="match status" value="1"/>
</dbReference>
<dbReference type="SUPFAM" id="SSF57535">
    <property type="entry name" value="Complement control module/SCR domain"/>
    <property type="match status" value="1"/>
</dbReference>
<organism evidence="4 5">
    <name type="scientific">Desmophyllum pertusum</name>
    <dbReference type="NCBI Taxonomy" id="174260"/>
    <lineage>
        <taxon>Eukaryota</taxon>
        <taxon>Metazoa</taxon>
        <taxon>Cnidaria</taxon>
        <taxon>Anthozoa</taxon>
        <taxon>Hexacorallia</taxon>
        <taxon>Scleractinia</taxon>
        <taxon>Caryophylliina</taxon>
        <taxon>Caryophylliidae</taxon>
        <taxon>Desmophyllum</taxon>
    </lineage>
</organism>
<dbReference type="AlphaFoldDB" id="A0A9W9ZP42"/>
<dbReference type="InterPro" id="IPR035976">
    <property type="entry name" value="Sushi/SCR/CCP_sf"/>
</dbReference>
<keyword evidence="4" id="KW-0675">Receptor</keyword>
<evidence type="ECO:0000256" key="2">
    <source>
        <dbReference type="PROSITE-ProRule" id="PRU00302"/>
    </source>
</evidence>
<evidence type="ECO:0000313" key="5">
    <source>
        <dbReference type="Proteomes" id="UP001163046"/>
    </source>
</evidence>
<keyword evidence="2" id="KW-0768">Sushi</keyword>
<dbReference type="CDD" id="cd00033">
    <property type="entry name" value="CCP"/>
    <property type="match status" value="1"/>
</dbReference>
<gene>
    <name evidence="4" type="primary">CR2_3</name>
    <name evidence="4" type="ORF">OS493_027680</name>
</gene>
<keyword evidence="5" id="KW-1185">Reference proteome</keyword>
<comment type="caution">
    <text evidence="4">The sequence shown here is derived from an EMBL/GenBank/DDBJ whole genome shotgun (WGS) entry which is preliminary data.</text>
</comment>